<evidence type="ECO:0000313" key="2">
    <source>
        <dbReference type="Proteomes" id="UP000006793"/>
    </source>
</evidence>
<evidence type="ECO:0008006" key="3">
    <source>
        <dbReference type="Google" id="ProtNLM"/>
    </source>
</evidence>
<dbReference type="KEGG" id="tid:Thein_0740"/>
<accession>F8A898</accession>
<name>F8A898_THEID</name>
<gene>
    <name evidence="1" type="ordered locus">Thein_0740</name>
</gene>
<reference evidence="1 2" key="2">
    <citation type="journal article" date="2012" name="Stand. Genomic Sci.">
        <title>Complete genome sequence of the thermophilic sulfate-reducing ocean bacterium Thermodesulfatator indicus type strain (CIR29812(T)).</title>
        <authorList>
            <person name="Anderson I."/>
            <person name="Saunders E."/>
            <person name="Lapidus A."/>
            <person name="Nolan M."/>
            <person name="Lucas S."/>
            <person name="Tice H."/>
            <person name="Del Rio T.G."/>
            <person name="Cheng J.F."/>
            <person name="Han C."/>
            <person name="Tapia R."/>
            <person name="Goodwin L.A."/>
            <person name="Pitluck S."/>
            <person name="Liolios K."/>
            <person name="Mavromatis K."/>
            <person name="Pagani I."/>
            <person name="Ivanova N."/>
            <person name="Mikhailova N."/>
            <person name="Pati A."/>
            <person name="Chen A."/>
            <person name="Palaniappan K."/>
            <person name="Land M."/>
            <person name="Hauser L."/>
            <person name="Jeffries C.D."/>
            <person name="Chang Y.J."/>
            <person name="Brambilla E.M."/>
            <person name="Rohde M."/>
            <person name="Spring S."/>
            <person name="Goker M."/>
            <person name="Detter J.C."/>
            <person name="Woyke T."/>
            <person name="Bristow J."/>
            <person name="Eisen J.A."/>
            <person name="Markowitz V."/>
            <person name="Hugenholtz P."/>
            <person name="Kyrpides N.C."/>
            <person name="Klenk H.P."/>
        </authorList>
    </citation>
    <scope>NUCLEOTIDE SEQUENCE [LARGE SCALE GENOMIC DNA]</scope>
    <source>
        <strain evidence="2">DSM 15286 / JCM 11887 / CIR29812</strain>
    </source>
</reference>
<organism evidence="1 2">
    <name type="scientific">Thermodesulfatator indicus (strain DSM 15286 / JCM 11887 / CIR29812)</name>
    <dbReference type="NCBI Taxonomy" id="667014"/>
    <lineage>
        <taxon>Bacteria</taxon>
        <taxon>Pseudomonadati</taxon>
        <taxon>Thermodesulfobacteriota</taxon>
        <taxon>Thermodesulfobacteria</taxon>
        <taxon>Thermodesulfobacteriales</taxon>
        <taxon>Thermodesulfatatoraceae</taxon>
        <taxon>Thermodesulfatator</taxon>
    </lineage>
</organism>
<dbReference type="STRING" id="667014.Thein_0740"/>
<dbReference type="Proteomes" id="UP000006793">
    <property type="component" value="Chromosome"/>
</dbReference>
<keyword evidence="2" id="KW-1185">Reference proteome</keyword>
<sequence>MEELNQEQLDLEILPNEAKKELMEFYQMLLKKYKIKKRGLLPKGFYQPIKVKSYSKITAREEIYERR</sequence>
<protein>
    <recommendedName>
        <fullName evidence="3">DUF2281 domain-containing protein</fullName>
    </recommendedName>
</protein>
<dbReference type="OrthoDB" id="9799351at2"/>
<dbReference type="HOGENOM" id="CLU_2811055_0_0_0"/>
<dbReference type="RefSeq" id="WP_013907363.1">
    <property type="nucleotide sequence ID" value="NC_015681.1"/>
</dbReference>
<dbReference type="AlphaFoldDB" id="F8A898"/>
<proteinExistence type="predicted"/>
<dbReference type="PaxDb" id="667014-Thein_0740"/>
<reference evidence="2" key="1">
    <citation type="submission" date="2011-04" db="EMBL/GenBank/DDBJ databases">
        <title>The complete genome of Thermodesulfatator indicus DSM 15286.</title>
        <authorList>
            <person name="Lucas S."/>
            <person name="Copeland A."/>
            <person name="Lapidus A."/>
            <person name="Bruce D."/>
            <person name="Goodwin L."/>
            <person name="Pitluck S."/>
            <person name="Peters L."/>
            <person name="Kyrpides N."/>
            <person name="Mavromatis K."/>
            <person name="Pagani I."/>
            <person name="Ivanova N."/>
            <person name="Saunders L."/>
            <person name="Detter J.C."/>
            <person name="Tapia R."/>
            <person name="Han C."/>
            <person name="Land M."/>
            <person name="Hauser L."/>
            <person name="Markowitz V."/>
            <person name="Cheng J.-F."/>
            <person name="Hugenholtz P."/>
            <person name="Woyke T."/>
            <person name="Wu D."/>
            <person name="Spring S."/>
            <person name="Schroeder M."/>
            <person name="Brambilla E."/>
            <person name="Klenk H.-P."/>
            <person name="Eisen J.A."/>
        </authorList>
    </citation>
    <scope>NUCLEOTIDE SEQUENCE [LARGE SCALE GENOMIC DNA]</scope>
    <source>
        <strain evidence="2">DSM 15286 / JCM 11887 / CIR29812</strain>
    </source>
</reference>
<evidence type="ECO:0000313" key="1">
    <source>
        <dbReference type="EMBL" id="AEH44619.1"/>
    </source>
</evidence>
<dbReference type="EMBL" id="CP002683">
    <property type="protein sequence ID" value="AEH44619.1"/>
    <property type="molecule type" value="Genomic_DNA"/>
</dbReference>
<dbReference type="InParanoid" id="F8A898"/>